<feature type="non-terminal residue" evidence="2">
    <location>
        <position position="146"/>
    </location>
</feature>
<dbReference type="InterPro" id="IPR052345">
    <property type="entry name" value="Rad_response_metalloprotease"/>
</dbReference>
<feature type="domain" description="IrrE N-terminal-like" evidence="1">
    <location>
        <begin position="21"/>
        <end position="144"/>
    </location>
</feature>
<dbReference type="Gene3D" id="1.10.10.2910">
    <property type="match status" value="1"/>
</dbReference>
<organism evidence="2 3">
    <name type="scientific">Candidatus Kaiserbacteria bacterium CG10_big_fil_rev_8_21_14_0_10_51_14</name>
    <dbReference type="NCBI Taxonomy" id="1974610"/>
    <lineage>
        <taxon>Bacteria</taxon>
        <taxon>Candidatus Kaiseribacteriota</taxon>
    </lineage>
</organism>
<protein>
    <recommendedName>
        <fullName evidence="1">IrrE N-terminal-like domain-containing protein</fullName>
    </recommendedName>
</protein>
<evidence type="ECO:0000259" key="1">
    <source>
        <dbReference type="Pfam" id="PF06114"/>
    </source>
</evidence>
<dbReference type="PANTHER" id="PTHR43236">
    <property type="entry name" value="ANTITOXIN HIGA1"/>
    <property type="match status" value="1"/>
</dbReference>
<dbReference type="Proteomes" id="UP000231192">
    <property type="component" value="Unassembled WGS sequence"/>
</dbReference>
<gene>
    <name evidence="2" type="ORF">COU18_01955</name>
</gene>
<name>A0A2H0UC24_9BACT</name>
<dbReference type="EMBL" id="PFBK01000004">
    <property type="protein sequence ID" value="PIR83900.1"/>
    <property type="molecule type" value="Genomic_DNA"/>
</dbReference>
<dbReference type="InterPro" id="IPR010359">
    <property type="entry name" value="IrrE_HExxH"/>
</dbReference>
<comment type="caution">
    <text evidence="2">The sequence shown here is derived from an EMBL/GenBank/DDBJ whole genome shotgun (WGS) entry which is preliminary data.</text>
</comment>
<evidence type="ECO:0000313" key="2">
    <source>
        <dbReference type="EMBL" id="PIR83900.1"/>
    </source>
</evidence>
<evidence type="ECO:0000313" key="3">
    <source>
        <dbReference type="Proteomes" id="UP000231192"/>
    </source>
</evidence>
<proteinExistence type="predicted"/>
<accession>A0A2H0UC24</accession>
<dbReference type="PANTHER" id="PTHR43236:SF1">
    <property type="entry name" value="BLL7220 PROTEIN"/>
    <property type="match status" value="1"/>
</dbReference>
<dbReference type="AlphaFoldDB" id="A0A2H0UC24"/>
<dbReference type="Pfam" id="PF06114">
    <property type="entry name" value="Peptidase_M78"/>
    <property type="match status" value="1"/>
</dbReference>
<reference evidence="3" key="1">
    <citation type="submission" date="2017-09" db="EMBL/GenBank/DDBJ databases">
        <title>Depth-based differentiation of microbial function through sediment-hosted aquifers and enrichment of novel symbionts in the deep terrestrial subsurface.</title>
        <authorList>
            <person name="Probst A.J."/>
            <person name="Ladd B."/>
            <person name="Jarett J.K."/>
            <person name="Geller-Mcgrath D.E."/>
            <person name="Sieber C.M.K."/>
            <person name="Emerson J.B."/>
            <person name="Anantharaman K."/>
            <person name="Thomas B.C."/>
            <person name="Malmstrom R."/>
            <person name="Stieglmeier M."/>
            <person name="Klingl A."/>
            <person name="Woyke T."/>
            <person name="Ryan C.M."/>
            <person name="Banfield J.F."/>
        </authorList>
    </citation>
    <scope>NUCLEOTIDE SEQUENCE [LARGE SCALE GENOMIC DNA]</scope>
</reference>
<sequence length="146" mass="17197">MAIGEDEVIGDLIHHIQEAGYHYMEESFEDEFSGFSRALGGGNYLIGFNHDHFWSEKFRRFTLAHELGHVTIPEHRHLLEKDGLHRSRSEFQSRDPIERQADYFAICFLAPRKGFQTAMRYKEYTRKTIFELSDHFEISPYAAVLR</sequence>